<organism evidence="2 3">
    <name type="scientific">Skeletonema marinoi</name>
    <dbReference type="NCBI Taxonomy" id="267567"/>
    <lineage>
        <taxon>Eukaryota</taxon>
        <taxon>Sar</taxon>
        <taxon>Stramenopiles</taxon>
        <taxon>Ochrophyta</taxon>
        <taxon>Bacillariophyta</taxon>
        <taxon>Coscinodiscophyceae</taxon>
        <taxon>Thalassiosirophycidae</taxon>
        <taxon>Thalassiosirales</taxon>
        <taxon>Skeletonemataceae</taxon>
        <taxon>Skeletonema</taxon>
        <taxon>Skeletonema marinoi-dohrnii complex</taxon>
    </lineage>
</organism>
<sequence>MELGIPNTPDTKAKEEDCCRHRLPFFIRAQRGLLPLLLSESDTTPKYEEPRVAHHGDRSSSPTVVDPSDVSSMTSTSVPYQSASTTIQQPTHVPTTILITMKSNPTLYSGTSTNDIQLSKDSNDASSTTTFTNAASTFSSWVRPNSQTSVVTSSSNASSSTFSSWVRPNPLMLSNTDASASAAATTAECAVIPQVEV</sequence>
<reference evidence="2" key="1">
    <citation type="submission" date="2023-06" db="EMBL/GenBank/DDBJ databases">
        <title>Survivors Of The Sea: Transcriptome response of Skeletonema marinoi to long-term dormancy.</title>
        <authorList>
            <person name="Pinder M.I.M."/>
            <person name="Kourtchenko O."/>
            <person name="Robertson E.K."/>
            <person name="Larsson T."/>
            <person name="Maumus F."/>
            <person name="Osuna-Cruz C.M."/>
            <person name="Vancaester E."/>
            <person name="Stenow R."/>
            <person name="Vandepoele K."/>
            <person name="Ploug H."/>
            <person name="Bruchert V."/>
            <person name="Godhe A."/>
            <person name="Topel M."/>
        </authorList>
    </citation>
    <scope>NUCLEOTIDE SEQUENCE</scope>
    <source>
        <strain evidence="2">R05AC</strain>
    </source>
</reference>
<accession>A0AAD9D9I9</accession>
<comment type="caution">
    <text evidence="2">The sequence shown here is derived from an EMBL/GenBank/DDBJ whole genome shotgun (WGS) entry which is preliminary data.</text>
</comment>
<evidence type="ECO:0000313" key="2">
    <source>
        <dbReference type="EMBL" id="KAK1737804.1"/>
    </source>
</evidence>
<dbReference type="EMBL" id="JATAAI010000023">
    <property type="protein sequence ID" value="KAK1737804.1"/>
    <property type="molecule type" value="Genomic_DNA"/>
</dbReference>
<name>A0AAD9D9I9_9STRA</name>
<dbReference type="Proteomes" id="UP001224775">
    <property type="component" value="Unassembled WGS sequence"/>
</dbReference>
<evidence type="ECO:0000256" key="1">
    <source>
        <dbReference type="SAM" id="MobiDB-lite"/>
    </source>
</evidence>
<proteinExistence type="predicted"/>
<gene>
    <name evidence="2" type="ORF">QTG54_011576</name>
</gene>
<feature type="region of interest" description="Disordered" evidence="1">
    <location>
        <begin position="47"/>
        <end position="87"/>
    </location>
</feature>
<protein>
    <submittedName>
        <fullName evidence="2">Uncharacterized protein</fullName>
    </submittedName>
</protein>
<feature type="compositionally biased region" description="Low complexity" evidence="1">
    <location>
        <begin position="59"/>
        <end position="79"/>
    </location>
</feature>
<keyword evidence="3" id="KW-1185">Reference proteome</keyword>
<feature type="compositionally biased region" description="Basic and acidic residues" evidence="1">
    <location>
        <begin position="47"/>
        <end position="58"/>
    </location>
</feature>
<evidence type="ECO:0000313" key="3">
    <source>
        <dbReference type="Proteomes" id="UP001224775"/>
    </source>
</evidence>
<dbReference type="AlphaFoldDB" id="A0AAD9D9I9"/>